<reference evidence="1" key="1">
    <citation type="submission" date="2019-03" db="EMBL/GenBank/DDBJ databases">
        <authorList>
            <person name="Mank J."/>
            <person name="Almeida P."/>
        </authorList>
    </citation>
    <scope>NUCLEOTIDE SEQUENCE</scope>
    <source>
        <strain evidence="1">78183</strain>
    </source>
</reference>
<dbReference type="AlphaFoldDB" id="A0A6N2NIW6"/>
<dbReference type="GO" id="GO:0000398">
    <property type="term" value="P:mRNA splicing, via spliceosome"/>
    <property type="evidence" value="ECO:0007669"/>
    <property type="project" value="InterPro"/>
</dbReference>
<dbReference type="EMBL" id="CAADRP010002129">
    <property type="protein sequence ID" value="VFU61666.1"/>
    <property type="molecule type" value="Genomic_DNA"/>
</dbReference>
<proteinExistence type="predicted"/>
<dbReference type="InterPro" id="IPR045184">
    <property type="entry name" value="SMU1"/>
</dbReference>
<sequence>MIELRELGTARAIFKTDSSYERLEAGTAGEILRQEDLLFRTFFILTMLAYQESTKEKRRAQIAQALAAEVNVVPPSRLMTLIGQALKWQQHQGSHSLAFSCDGSQLLTASVDNTARDPWPKNPASG</sequence>
<organism evidence="1">
    <name type="scientific">Salix viminalis</name>
    <name type="common">Common osier</name>
    <name type="synonym">Basket willow</name>
    <dbReference type="NCBI Taxonomy" id="40686"/>
    <lineage>
        <taxon>Eukaryota</taxon>
        <taxon>Viridiplantae</taxon>
        <taxon>Streptophyta</taxon>
        <taxon>Embryophyta</taxon>
        <taxon>Tracheophyta</taxon>
        <taxon>Spermatophyta</taxon>
        <taxon>Magnoliopsida</taxon>
        <taxon>eudicotyledons</taxon>
        <taxon>Gunneridae</taxon>
        <taxon>Pentapetalae</taxon>
        <taxon>rosids</taxon>
        <taxon>fabids</taxon>
        <taxon>Malpighiales</taxon>
        <taxon>Salicaceae</taxon>
        <taxon>Saliceae</taxon>
        <taxon>Salix</taxon>
    </lineage>
</organism>
<gene>
    <name evidence="1" type="ORF">SVIM_LOCUS461913</name>
</gene>
<dbReference type="PANTHER" id="PTHR22848">
    <property type="entry name" value="WD40 REPEAT PROTEIN"/>
    <property type="match status" value="1"/>
</dbReference>
<protein>
    <submittedName>
        <fullName evidence="1">Uncharacterized protein</fullName>
    </submittedName>
</protein>
<name>A0A6N2NIW6_SALVM</name>
<accession>A0A6N2NIW6</accession>
<evidence type="ECO:0000313" key="1">
    <source>
        <dbReference type="EMBL" id="VFU61666.1"/>
    </source>
</evidence>